<dbReference type="GO" id="GO:0030992">
    <property type="term" value="C:intraciliary transport particle B"/>
    <property type="evidence" value="ECO:0007669"/>
    <property type="project" value="TreeGrafter"/>
</dbReference>
<gene>
    <name evidence="6" type="ORF">TrCOL_g13083</name>
</gene>
<keyword evidence="3" id="KW-0969">Cilium</keyword>
<evidence type="ECO:0008006" key="8">
    <source>
        <dbReference type="Google" id="ProtNLM"/>
    </source>
</evidence>
<feature type="region of interest" description="Disordered" evidence="5">
    <location>
        <begin position="381"/>
        <end position="401"/>
    </location>
</feature>
<dbReference type="GO" id="GO:1905515">
    <property type="term" value="P:non-motile cilium assembly"/>
    <property type="evidence" value="ECO:0007669"/>
    <property type="project" value="TreeGrafter"/>
</dbReference>
<dbReference type="InterPro" id="IPR019530">
    <property type="entry name" value="Intra-flagellar_transport_57"/>
</dbReference>
<dbReference type="Proteomes" id="UP001165065">
    <property type="component" value="Unassembled WGS sequence"/>
</dbReference>
<comment type="similarity">
    <text evidence="2">Belongs to the IFT57 family.</text>
</comment>
<proteinExistence type="inferred from homology"/>
<evidence type="ECO:0000256" key="5">
    <source>
        <dbReference type="SAM" id="MobiDB-lite"/>
    </source>
</evidence>
<keyword evidence="7" id="KW-1185">Reference proteome</keyword>
<feature type="compositionally biased region" description="Acidic residues" evidence="5">
    <location>
        <begin position="386"/>
        <end position="401"/>
    </location>
</feature>
<dbReference type="EMBL" id="BRYA01000228">
    <property type="protein sequence ID" value="GMI44829.1"/>
    <property type="molecule type" value="Genomic_DNA"/>
</dbReference>
<dbReference type="OrthoDB" id="423881at2759"/>
<evidence type="ECO:0000256" key="2">
    <source>
        <dbReference type="ARBA" id="ARBA00009415"/>
    </source>
</evidence>
<evidence type="ECO:0000313" key="6">
    <source>
        <dbReference type="EMBL" id="GMI44829.1"/>
    </source>
</evidence>
<dbReference type="GO" id="GO:0005929">
    <property type="term" value="C:cilium"/>
    <property type="evidence" value="ECO:0007669"/>
    <property type="project" value="UniProtKB-SubCell"/>
</dbReference>
<evidence type="ECO:0000256" key="4">
    <source>
        <dbReference type="ARBA" id="ARBA00023273"/>
    </source>
</evidence>
<protein>
    <recommendedName>
        <fullName evidence="8">Intraflagellar transport protein 57</fullName>
    </recommendedName>
</protein>
<accession>A0A9W7LBT3</accession>
<sequence>MPEEARQVASSETTSLSPTFAMNENVLDKLKCLNYERDFVQAQNRRPFTREQFAIQADNNAIQFKDFESLVVFLIAKIKRDADYFKVDKLDDPNTSVNKMMIALRGLDFNAEFPAAKLKAAYGEAVCAVLDFLTDRCLESERFVFKMPKHNEPAEPEDVDGDDDAMIDDDEIEDEVEAIEEDAAMFTEADENAFVHSENQQIIESRVDPIEWKTELERVGPRLRLNNNNVGKEWRSHINQTMKHSELIQKALPTTESILKQINNQLGGAVEKMKSKEKYLNTSFSQLCNEYQVVKASLSEIEDKHSTGTESVSVLTNELAAIEDQLSDIKGTMDSRGSSMTDTSPLVKIKAALQEIKIEIQNFELRIGVVGQTLLTTQTANGGGDIDVEGGDDLDDEFADA</sequence>
<dbReference type="AlphaFoldDB" id="A0A9W7LBT3"/>
<reference evidence="7" key="1">
    <citation type="journal article" date="2023" name="Commun. Biol.">
        <title>Genome analysis of Parmales, the sister group of diatoms, reveals the evolutionary specialization of diatoms from phago-mixotrophs to photoautotrophs.</title>
        <authorList>
            <person name="Ban H."/>
            <person name="Sato S."/>
            <person name="Yoshikawa S."/>
            <person name="Yamada K."/>
            <person name="Nakamura Y."/>
            <person name="Ichinomiya M."/>
            <person name="Sato N."/>
            <person name="Blanc-Mathieu R."/>
            <person name="Endo H."/>
            <person name="Kuwata A."/>
            <person name="Ogata H."/>
        </authorList>
    </citation>
    <scope>NUCLEOTIDE SEQUENCE [LARGE SCALE GENOMIC DNA]</scope>
</reference>
<evidence type="ECO:0000256" key="1">
    <source>
        <dbReference type="ARBA" id="ARBA00004138"/>
    </source>
</evidence>
<evidence type="ECO:0000256" key="3">
    <source>
        <dbReference type="ARBA" id="ARBA00023069"/>
    </source>
</evidence>
<dbReference type="PANTHER" id="PTHR16011">
    <property type="entry name" value="IFT57/HIPPI"/>
    <property type="match status" value="1"/>
</dbReference>
<dbReference type="Pfam" id="PF10498">
    <property type="entry name" value="IFT57"/>
    <property type="match status" value="1"/>
</dbReference>
<keyword evidence="4" id="KW-0966">Cell projection</keyword>
<evidence type="ECO:0000313" key="7">
    <source>
        <dbReference type="Proteomes" id="UP001165065"/>
    </source>
</evidence>
<comment type="subcellular location">
    <subcellularLocation>
        <location evidence="1">Cell projection</location>
        <location evidence="1">Cilium</location>
    </subcellularLocation>
</comment>
<organism evidence="6 7">
    <name type="scientific">Triparma columacea</name>
    <dbReference type="NCBI Taxonomy" id="722753"/>
    <lineage>
        <taxon>Eukaryota</taxon>
        <taxon>Sar</taxon>
        <taxon>Stramenopiles</taxon>
        <taxon>Ochrophyta</taxon>
        <taxon>Bolidophyceae</taxon>
        <taxon>Parmales</taxon>
        <taxon>Triparmaceae</taxon>
        <taxon>Triparma</taxon>
    </lineage>
</organism>
<dbReference type="GO" id="GO:0005815">
    <property type="term" value="C:microtubule organizing center"/>
    <property type="evidence" value="ECO:0007669"/>
    <property type="project" value="TreeGrafter"/>
</dbReference>
<dbReference type="PANTHER" id="PTHR16011:SF0">
    <property type="entry name" value="INTRAFLAGELLAR TRANSPORT PROTEIN 57 HOMOLOG"/>
    <property type="match status" value="1"/>
</dbReference>
<name>A0A9W7LBT3_9STRA</name>
<comment type="caution">
    <text evidence="6">The sequence shown here is derived from an EMBL/GenBank/DDBJ whole genome shotgun (WGS) entry which is preliminary data.</text>
</comment>
<dbReference type="GO" id="GO:0042073">
    <property type="term" value="P:intraciliary transport"/>
    <property type="evidence" value="ECO:0007669"/>
    <property type="project" value="TreeGrafter"/>
</dbReference>
<dbReference type="GO" id="GO:0005794">
    <property type="term" value="C:Golgi apparatus"/>
    <property type="evidence" value="ECO:0007669"/>
    <property type="project" value="TreeGrafter"/>
</dbReference>